<feature type="region of interest" description="Disordered" evidence="1">
    <location>
        <begin position="34"/>
        <end position="67"/>
    </location>
</feature>
<sequence>MHYQDPSLALRDNKDADKQVVIFIKTRCDSSLTQDDRYEDQRHAQRSPVPSGNHPYKPRTERDGPVSTVLLPDASGRIQCSMSLTGHMHPGAIPYSPRFVLPMSNTYSPPYYAMGQSRTGNRQPTAPPDDIQPYRWSRCNGCSLHATWGTHLEALPAHMAGRAGAAASSFPAVNVVLHGPTEYVAGPVRPSKLNRTIQVATGQ</sequence>
<dbReference type="GeneID" id="25316198"/>
<protein>
    <submittedName>
        <fullName evidence="2">Uncharacterized protein</fullName>
    </submittedName>
</protein>
<gene>
    <name evidence="2" type="ORF">T310_3849</name>
</gene>
<comment type="caution">
    <text evidence="2">The sequence shown here is derived from an EMBL/GenBank/DDBJ whole genome shotgun (WGS) entry which is preliminary data.</text>
</comment>
<proteinExistence type="predicted"/>
<dbReference type="RefSeq" id="XP_013328721.1">
    <property type="nucleotide sequence ID" value="XM_013473267.1"/>
</dbReference>
<dbReference type="AlphaFoldDB" id="A0A0F4YV37"/>
<evidence type="ECO:0000256" key="1">
    <source>
        <dbReference type="SAM" id="MobiDB-lite"/>
    </source>
</evidence>
<reference evidence="2 3" key="1">
    <citation type="submission" date="2015-04" db="EMBL/GenBank/DDBJ databases">
        <authorList>
            <person name="Heijne W.H."/>
            <person name="Fedorova N.D."/>
            <person name="Nierman W.C."/>
            <person name="Vollebregt A.W."/>
            <person name="Zhao Z."/>
            <person name="Wu L."/>
            <person name="Kumar M."/>
            <person name="Stam H."/>
            <person name="van den Berg M.A."/>
            <person name="Pel H.J."/>
        </authorList>
    </citation>
    <scope>NUCLEOTIDE SEQUENCE [LARGE SCALE GENOMIC DNA]</scope>
    <source>
        <strain evidence="2 3">CBS 393.64</strain>
    </source>
</reference>
<name>A0A0F4YV37_RASE3</name>
<evidence type="ECO:0000313" key="3">
    <source>
        <dbReference type="Proteomes" id="UP000053958"/>
    </source>
</evidence>
<dbReference type="EMBL" id="LASV01000157">
    <property type="protein sequence ID" value="KKA22109.1"/>
    <property type="molecule type" value="Genomic_DNA"/>
</dbReference>
<feature type="compositionally biased region" description="Basic and acidic residues" evidence="1">
    <location>
        <begin position="34"/>
        <end position="43"/>
    </location>
</feature>
<keyword evidence="3" id="KW-1185">Reference proteome</keyword>
<dbReference type="Proteomes" id="UP000053958">
    <property type="component" value="Unassembled WGS sequence"/>
</dbReference>
<organism evidence="2 3">
    <name type="scientific">Rasamsonia emersonii (strain ATCC 16479 / CBS 393.64 / IMI 116815)</name>
    <dbReference type="NCBI Taxonomy" id="1408163"/>
    <lineage>
        <taxon>Eukaryota</taxon>
        <taxon>Fungi</taxon>
        <taxon>Dikarya</taxon>
        <taxon>Ascomycota</taxon>
        <taxon>Pezizomycotina</taxon>
        <taxon>Eurotiomycetes</taxon>
        <taxon>Eurotiomycetidae</taxon>
        <taxon>Eurotiales</taxon>
        <taxon>Trichocomaceae</taxon>
        <taxon>Rasamsonia</taxon>
    </lineage>
</organism>
<evidence type="ECO:0000313" key="2">
    <source>
        <dbReference type="EMBL" id="KKA22109.1"/>
    </source>
</evidence>
<accession>A0A0F4YV37</accession>